<keyword evidence="2 9" id="KW-0808">Transferase</keyword>
<evidence type="ECO:0000259" key="10">
    <source>
        <dbReference type="PROSITE" id="PS51831"/>
    </source>
</evidence>
<keyword evidence="5" id="KW-0479">Metal-binding</keyword>
<dbReference type="Pfam" id="PF01743">
    <property type="entry name" value="PolyA_pol"/>
    <property type="match status" value="1"/>
</dbReference>
<dbReference type="Pfam" id="PF12627">
    <property type="entry name" value="PolyA_pol_RNAbd"/>
    <property type="match status" value="1"/>
</dbReference>
<keyword evidence="6" id="KW-0547">Nucleotide-binding</keyword>
<dbReference type="Pfam" id="PF01966">
    <property type="entry name" value="HD"/>
    <property type="match status" value="1"/>
</dbReference>
<dbReference type="KEGG" id="npy:NPRO_15670"/>
<protein>
    <submittedName>
        <fullName evidence="11">tRNA nucleotidyltransferase</fullName>
    </submittedName>
</protein>
<dbReference type="InterPro" id="IPR002646">
    <property type="entry name" value="PolA_pol_head_dom"/>
</dbReference>
<keyword evidence="3" id="KW-0819">tRNA processing</keyword>
<keyword evidence="4" id="KW-0548">Nucleotidyltransferase</keyword>
<dbReference type="GO" id="GO:0016779">
    <property type="term" value="F:nucleotidyltransferase activity"/>
    <property type="evidence" value="ECO:0007669"/>
    <property type="project" value="UniProtKB-KW"/>
</dbReference>
<dbReference type="PROSITE" id="PS51831">
    <property type="entry name" value="HD"/>
    <property type="match status" value="1"/>
</dbReference>
<evidence type="ECO:0000256" key="5">
    <source>
        <dbReference type="ARBA" id="ARBA00022723"/>
    </source>
</evidence>
<dbReference type="InterPro" id="IPR003607">
    <property type="entry name" value="HD/PDEase_dom"/>
</dbReference>
<dbReference type="AlphaFoldDB" id="A0A809RVV3"/>
<dbReference type="GO" id="GO:0003723">
    <property type="term" value="F:RNA binding"/>
    <property type="evidence" value="ECO:0007669"/>
    <property type="project" value="UniProtKB-KW"/>
</dbReference>
<comment type="similarity">
    <text evidence="9">Belongs to the tRNA nucleotidyltransferase/poly(A) polymerase family.</text>
</comment>
<dbReference type="Gene3D" id="3.30.460.10">
    <property type="entry name" value="Beta Polymerase, domain 2"/>
    <property type="match status" value="1"/>
</dbReference>
<gene>
    <name evidence="11" type="ORF">NPRO_15670</name>
</gene>
<evidence type="ECO:0000256" key="7">
    <source>
        <dbReference type="ARBA" id="ARBA00022842"/>
    </source>
</evidence>
<evidence type="ECO:0000313" key="11">
    <source>
        <dbReference type="EMBL" id="BBO23972.1"/>
    </source>
</evidence>
<sequence>MKRGPEPNPLEAIRSRLAACFAGSNFEGALWLVGGCVRDPLLGRPEPLDVDVAVLGSALEAAQAMWEKGHARYPPVQYPRFGTARIEVQGVTIEFASTRAESYSEDSRKPEVRPATLEEDAQRRDFTVNALYQDVFSGELVDPTGAGLADLKARVLRTPTDPELTFSDDPLRMLRAIRFRWSLVFEPASGLYEAIVASAPRLQIISGERIQEELLKMLAIPAASLCLEDLRQTGLLGQFWSEFCALSGVEQGDYHHLDAWEHTLAVLDAADPGDPILRLAALFHDIAKPQTRTVEPDGRVRFLGHETVGAEMARAMLRRLKFSNEAVDAVSLLVRHHMRLAPGRTVSQPAARRLIRDIGDELERLLDLIEADRKGHKPGVAGVDVEEVRASVERVARETPREKIVSPLDGEKIMQLTGLTEGPSVGRIKLYLEEAVIEGRLAPGDESAAEQMIPDALKWAQKEP</sequence>
<evidence type="ECO:0000256" key="6">
    <source>
        <dbReference type="ARBA" id="ARBA00022741"/>
    </source>
</evidence>
<dbReference type="Proteomes" id="UP000662873">
    <property type="component" value="Chromosome"/>
</dbReference>
<reference evidence="11" key="1">
    <citation type="journal article" name="DNA Res.">
        <title>The physiological potential of anammox bacteria as revealed by their core genome structure.</title>
        <authorList>
            <person name="Okubo T."/>
            <person name="Toyoda A."/>
            <person name="Fukuhara K."/>
            <person name="Uchiyama I."/>
            <person name="Harigaya Y."/>
            <person name="Kuroiwa M."/>
            <person name="Suzuki T."/>
            <person name="Murakami Y."/>
            <person name="Suwa Y."/>
            <person name="Takami H."/>
        </authorList>
    </citation>
    <scope>NUCLEOTIDE SEQUENCE</scope>
    <source>
        <strain evidence="11">317325-2</strain>
    </source>
</reference>
<evidence type="ECO:0000313" key="12">
    <source>
        <dbReference type="Proteomes" id="UP000662873"/>
    </source>
</evidence>
<evidence type="ECO:0000256" key="2">
    <source>
        <dbReference type="ARBA" id="ARBA00022679"/>
    </source>
</evidence>
<evidence type="ECO:0000256" key="1">
    <source>
        <dbReference type="ARBA" id="ARBA00001946"/>
    </source>
</evidence>
<dbReference type="NCBIfam" id="TIGR00277">
    <property type="entry name" value="HDIG"/>
    <property type="match status" value="1"/>
</dbReference>
<dbReference type="GO" id="GO:0008033">
    <property type="term" value="P:tRNA processing"/>
    <property type="evidence" value="ECO:0007669"/>
    <property type="project" value="UniProtKB-KW"/>
</dbReference>
<feature type="domain" description="HD" evidence="10">
    <location>
        <begin position="252"/>
        <end position="372"/>
    </location>
</feature>
<organism evidence="11 12">
    <name type="scientific">Candidatus Nitrosymbiomonas proteolyticus</name>
    <dbReference type="NCBI Taxonomy" id="2608984"/>
    <lineage>
        <taxon>Bacteria</taxon>
        <taxon>Bacillati</taxon>
        <taxon>Armatimonadota</taxon>
        <taxon>Armatimonadota incertae sedis</taxon>
        <taxon>Candidatus Nitrosymbiomonas</taxon>
    </lineage>
</organism>
<accession>A0A809RVV3</accession>
<dbReference type="SUPFAM" id="SSF81301">
    <property type="entry name" value="Nucleotidyltransferase"/>
    <property type="match status" value="1"/>
</dbReference>
<dbReference type="CDD" id="cd00077">
    <property type="entry name" value="HDc"/>
    <property type="match status" value="1"/>
</dbReference>
<dbReference type="CDD" id="cd05398">
    <property type="entry name" value="NT_ClassII-CCAase"/>
    <property type="match status" value="1"/>
</dbReference>
<dbReference type="InterPro" id="IPR006674">
    <property type="entry name" value="HD_domain"/>
</dbReference>
<dbReference type="SUPFAM" id="SSF81891">
    <property type="entry name" value="Poly A polymerase C-terminal region-like"/>
    <property type="match status" value="1"/>
</dbReference>
<dbReference type="EMBL" id="AP021858">
    <property type="protein sequence ID" value="BBO23972.1"/>
    <property type="molecule type" value="Genomic_DNA"/>
</dbReference>
<dbReference type="InterPro" id="IPR032828">
    <property type="entry name" value="PolyA_RNA-bd"/>
</dbReference>
<dbReference type="GO" id="GO:0046872">
    <property type="term" value="F:metal ion binding"/>
    <property type="evidence" value="ECO:0007669"/>
    <property type="project" value="UniProtKB-KW"/>
</dbReference>
<evidence type="ECO:0000256" key="3">
    <source>
        <dbReference type="ARBA" id="ARBA00022694"/>
    </source>
</evidence>
<comment type="cofactor">
    <cofactor evidence="1">
        <name>Mg(2+)</name>
        <dbReference type="ChEBI" id="CHEBI:18420"/>
    </cofactor>
</comment>
<proteinExistence type="inferred from homology"/>
<keyword evidence="7" id="KW-0460">Magnesium</keyword>
<keyword evidence="8 9" id="KW-0694">RNA-binding</keyword>
<dbReference type="InterPro" id="IPR043519">
    <property type="entry name" value="NT_sf"/>
</dbReference>
<dbReference type="InterPro" id="IPR006675">
    <property type="entry name" value="HDIG_dom"/>
</dbReference>
<dbReference type="Gene3D" id="1.10.3090.10">
    <property type="entry name" value="cca-adding enzyme, domain 2"/>
    <property type="match status" value="1"/>
</dbReference>
<name>A0A809RVV3_9BACT</name>
<dbReference type="GO" id="GO:0000166">
    <property type="term" value="F:nucleotide binding"/>
    <property type="evidence" value="ECO:0007669"/>
    <property type="project" value="UniProtKB-KW"/>
</dbReference>
<evidence type="ECO:0000256" key="4">
    <source>
        <dbReference type="ARBA" id="ARBA00022695"/>
    </source>
</evidence>
<dbReference type="PANTHER" id="PTHR47545">
    <property type="entry name" value="MULTIFUNCTIONAL CCA PROTEIN"/>
    <property type="match status" value="1"/>
</dbReference>
<evidence type="ECO:0000256" key="9">
    <source>
        <dbReference type="RuleBase" id="RU003953"/>
    </source>
</evidence>
<evidence type="ECO:0000256" key="8">
    <source>
        <dbReference type="ARBA" id="ARBA00022884"/>
    </source>
</evidence>
<dbReference type="InterPro" id="IPR050124">
    <property type="entry name" value="tRNA_CCA-adding_enzyme"/>
</dbReference>